<organism evidence="4 5">
    <name type="scientific">Sus scrofa</name>
    <name type="common">Pig</name>
    <dbReference type="NCBI Taxonomy" id="9823"/>
    <lineage>
        <taxon>Eukaryota</taxon>
        <taxon>Metazoa</taxon>
        <taxon>Chordata</taxon>
        <taxon>Craniata</taxon>
        <taxon>Vertebrata</taxon>
        <taxon>Euteleostomi</taxon>
        <taxon>Mammalia</taxon>
        <taxon>Eutheria</taxon>
        <taxon>Laurasiatheria</taxon>
        <taxon>Artiodactyla</taxon>
        <taxon>Suina</taxon>
        <taxon>Suidae</taxon>
        <taxon>Sus</taxon>
    </lineage>
</organism>
<accession>A0A4X1VBJ3</accession>
<reference evidence="5" key="1">
    <citation type="submission" date="2017-08" db="EMBL/GenBank/DDBJ databases">
        <title>USMARCv1.0.</title>
        <authorList>
            <person name="Hannum G.I."/>
            <person name="Koren S."/>
            <person name="Schroeder S.G."/>
            <person name="Chin S.C."/>
            <person name="Nonneman D.J."/>
            <person name="Becker S.A."/>
            <person name="Rosen B.D."/>
            <person name="Bickhart D.M."/>
            <person name="Putnam N.H."/>
            <person name="Green R.E."/>
            <person name="Tuggle C.K."/>
            <person name="Liu H."/>
            <person name="Rohrer G.A."/>
            <person name="Warr A."/>
            <person name="Hall R."/>
            <person name="Kim K."/>
            <person name="Hume D.A."/>
            <person name="Talbot R."/>
            <person name="Chow W."/>
            <person name="Howe K."/>
            <person name="Schwartz A.S."/>
            <person name="Watson M."/>
            <person name="Archibald A.L."/>
            <person name="Phillippy A.M."/>
            <person name="Smith T.P.L."/>
        </authorList>
    </citation>
    <scope>NUCLEOTIDE SEQUENCE [LARGE SCALE GENOMIC DNA]</scope>
</reference>
<dbReference type="InterPro" id="IPR012674">
    <property type="entry name" value="Calycin"/>
</dbReference>
<sequence>MVPESYPKDVKLKTGPSPSARLLPKQPVSTLPFPPIWSPTSLLRPHRPGNKTKAVSVPLPTGRKPDVEPKLKDKFVEICQQYGIIKENIIDLTKIDRCFQLRGSGGVQESRLVSSGGKGVAQGVSVFQKHWGFHPKTTMKIIWKEAVGRTCNLTLEHLGTGPGPA</sequence>
<dbReference type="Gene3D" id="2.40.128.20">
    <property type="match status" value="1"/>
</dbReference>
<dbReference type="SUPFAM" id="SSF50814">
    <property type="entry name" value="Lipocalins"/>
    <property type="match status" value="1"/>
</dbReference>
<dbReference type="PRINTS" id="PR01221">
    <property type="entry name" value="MAJORURINARY"/>
</dbReference>
<dbReference type="AlphaFoldDB" id="A0A4X1VBJ3"/>
<evidence type="ECO:0000256" key="1">
    <source>
        <dbReference type="ARBA" id="ARBA00004613"/>
    </source>
</evidence>
<reference evidence="4" key="2">
    <citation type="submission" date="2025-08" db="UniProtKB">
        <authorList>
            <consortium name="Ensembl"/>
        </authorList>
    </citation>
    <scope>IDENTIFICATION</scope>
</reference>
<evidence type="ECO:0000313" key="4">
    <source>
        <dbReference type="Ensembl" id="ENSSSCP00070038148.1"/>
    </source>
</evidence>
<feature type="region of interest" description="Disordered" evidence="3">
    <location>
        <begin position="1"/>
        <end position="27"/>
    </location>
</feature>
<feature type="compositionally biased region" description="Basic and acidic residues" evidence="3">
    <location>
        <begin position="1"/>
        <end position="12"/>
    </location>
</feature>
<feature type="region of interest" description="Disordered" evidence="3">
    <location>
        <begin position="42"/>
        <end position="61"/>
    </location>
</feature>
<dbReference type="Ensembl" id="ENSSSCT00070045267.1">
    <property type="protein sequence ID" value="ENSSSCP00070038148.1"/>
    <property type="gene ID" value="ENSSSCG00070022749.1"/>
</dbReference>
<protein>
    <submittedName>
        <fullName evidence="4">Uncharacterized protein</fullName>
    </submittedName>
</protein>
<dbReference type="Proteomes" id="UP000314985">
    <property type="component" value="Unassembled WGS sequence"/>
</dbReference>
<dbReference type="InterPro" id="IPR002971">
    <property type="entry name" value="Maj_urinary"/>
</dbReference>
<evidence type="ECO:0000313" key="5">
    <source>
        <dbReference type="Proteomes" id="UP000314985"/>
    </source>
</evidence>
<proteinExistence type="predicted"/>
<dbReference type="GO" id="GO:0005576">
    <property type="term" value="C:extracellular region"/>
    <property type="evidence" value="ECO:0007669"/>
    <property type="project" value="UniProtKB-SubCell"/>
</dbReference>
<comment type="subcellular location">
    <subcellularLocation>
        <location evidence="1">Secreted</location>
    </subcellularLocation>
</comment>
<name>A0A4X1VBJ3_PIG</name>
<keyword evidence="2" id="KW-0964">Secreted</keyword>
<evidence type="ECO:0000256" key="2">
    <source>
        <dbReference type="ARBA" id="ARBA00022525"/>
    </source>
</evidence>
<evidence type="ECO:0000256" key="3">
    <source>
        <dbReference type="SAM" id="MobiDB-lite"/>
    </source>
</evidence>